<evidence type="ECO:0008006" key="4">
    <source>
        <dbReference type="Google" id="ProtNLM"/>
    </source>
</evidence>
<keyword evidence="1" id="KW-1133">Transmembrane helix</keyword>
<feature type="transmembrane region" description="Helical" evidence="1">
    <location>
        <begin position="76"/>
        <end position="94"/>
    </location>
</feature>
<evidence type="ECO:0000313" key="2">
    <source>
        <dbReference type="EMBL" id="MDP5227703.1"/>
    </source>
</evidence>
<dbReference type="RefSeq" id="WP_305996758.1">
    <property type="nucleotide sequence ID" value="NZ_JAVALS010000007.1"/>
</dbReference>
<feature type="transmembrane region" description="Helical" evidence="1">
    <location>
        <begin position="45"/>
        <end position="64"/>
    </location>
</feature>
<dbReference type="EMBL" id="JAVALS010000007">
    <property type="protein sequence ID" value="MDP5227703.1"/>
    <property type="molecule type" value="Genomic_DNA"/>
</dbReference>
<keyword evidence="3" id="KW-1185">Reference proteome</keyword>
<comment type="caution">
    <text evidence="2">The sequence shown here is derived from an EMBL/GenBank/DDBJ whole genome shotgun (WGS) entry which is preliminary data.</text>
</comment>
<evidence type="ECO:0000313" key="3">
    <source>
        <dbReference type="Proteomes" id="UP001232725"/>
    </source>
</evidence>
<feature type="transmembrane region" description="Helical" evidence="1">
    <location>
        <begin position="149"/>
        <end position="169"/>
    </location>
</feature>
<evidence type="ECO:0000256" key="1">
    <source>
        <dbReference type="SAM" id="Phobius"/>
    </source>
</evidence>
<name>A0ABT9IQ55_9MICC</name>
<keyword evidence="1" id="KW-0812">Transmembrane</keyword>
<proteinExistence type="predicted"/>
<protein>
    <recommendedName>
        <fullName evidence="4">Histidine kinase</fullName>
    </recommendedName>
</protein>
<keyword evidence="1" id="KW-0472">Membrane</keyword>
<accession>A0ABT9IQ55</accession>
<reference evidence="2 3" key="1">
    <citation type="submission" date="2023-08" db="EMBL/GenBank/DDBJ databases">
        <title>Arthrobacter horti sp. nov., isolated from forest soil.</title>
        <authorList>
            <person name="Park M."/>
        </authorList>
    </citation>
    <scope>NUCLEOTIDE SEQUENCE [LARGE SCALE GENOMIC DNA]</scope>
    <source>
        <strain evidence="2 3">YJM1</strain>
    </source>
</reference>
<dbReference type="Proteomes" id="UP001232725">
    <property type="component" value="Unassembled WGS sequence"/>
</dbReference>
<gene>
    <name evidence="2" type="ORF">Q9R02_11105</name>
</gene>
<sequence length="389" mass="41321">MMRFLHRHLRWKPEPFAVTTLVLAVGLWALSAVQAALLPLSGTHGLAPMGAVIVDAVGIALISWGTRRSFPRTAAFTIRILAIGGPLAATVAVSLGAPHLAFFDMVRAQVLMTIVLIGSRAVPLIRTIGAGALACGAATWGYANNHGVTWSGAAAFAMTSSVLLVAGLLSDALIRRGIRELLENDRGHTINTATGRVTALIRHEASESAPVRQEADALFREATDLAEHPVPESVAVRARDIAQRLRSQLTGRLEDDWFFMALDLASRRNDVTVHDPEGCLPLVPEGFRLPLLVTTLRLLQGPAMPEAPASGDGGESRQRVLVSVHDGGAGPACIIWSAGAQPVRHARTIVRDTLAVVDPFADAHRAAGETVIRAVVPLDRHGFPDGPLP</sequence>
<organism evidence="2 3">
    <name type="scientific">Arthrobacter horti</name>
    <dbReference type="NCBI Taxonomy" id="3068273"/>
    <lineage>
        <taxon>Bacteria</taxon>
        <taxon>Bacillati</taxon>
        <taxon>Actinomycetota</taxon>
        <taxon>Actinomycetes</taxon>
        <taxon>Micrococcales</taxon>
        <taxon>Micrococcaceae</taxon>
        <taxon>Arthrobacter</taxon>
    </lineage>
</organism>